<dbReference type="InterPro" id="IPR000688">
    <property type="entry name" value="HypA/HybF"/>
</dbReference>
<evidence type="ECO:0000256" key="4">
    <source>
        <dbReference type="HAMAP-Rule" id="MF_00213"/>
    </source>
</evidence>
<feature type="binding site" evidence="4">
    <location>
        <position position="87"/>
    </location>
    <ligand>
        <name>Zn(2+)</name>
        <dbReference type="ChEBI" id="CHEBI:29105"/>
    </ligand>
</feature>
<dbReference type="RefSeq" id="WP_006594680.1">
    <property type="nucleotide sequence ID" value="NZ_BAHD01000105.1"/>
</dbReference>
<dbReference type="eggNOG" id="COG0375">
    <property type="taxonomic scope" value="Bacteria"/>
</dbReference>
<dbReference type="GO" id="GO:0016151">
    <property type="term" value="F:nickel cation binding"/>
    <property type="evidence" value="ECO:0007669"/>
    <property type="project" value="UniProtKB-UniRule"/>
</dbReference>
<protein>
    <recommendedName>
        <fullName evidence="4">Hydrogenase maturation factor HypA</fullName>
    </recommendedName>
</protein>
<dbReference type="HAMAP" id="MF_00213">
    <property type="entry name" value="HypA_HybF"/>
    <property type="match status" value="1"/>
</dbReference>
<dbReference type="EMBL" id="BAHD01000105">
    <property type="protein sequence ID" value="GAB98148.1"/>
    <property type="molecule type" value="Genomic_DNA"/>
</dbReference>
<keyword evidence="2 4" id="KW-0479">Metal-binding</keyword>
<dbReference type="GO" id="GO:0051604">
    <property type="term" value="P:protein maturation"/>
    <property type="evidence" value="ECO:0007669"/>
    <property type="project" value="InterPro"/>
</dbReference>
<evidence type="ECO:0000256" key="3">
    <source>
        <dbReference type="ARBA" id="ARBA00022833"/>
    </source>
</evidence>
<keyword evidence="1 4" id="KW-0533">Nickel</keyword>
<dbReference type="Proteomes" id="UP000008366">
    <property type="component" value="Unassembled WGS sequence"/>
</dbReference>
<name>K6VPJ9_9MICO</name>
<dbReference type="PANTHER" id="PTHR34535:SF3">
    <property type="entry name" value="HYDROGENASE MATURATION FACTOR HYPA"/>
    <property type="match status" value="1"/>
</dbReference>
<feature type="binding site" evidence="4">
    <location>
        <position position="73"/>
    </location>
    <ligand>
        <name>Zn(2+)</name>
        <dbReference type="ChEBI" id="CHEBI:29105"/>
    </ligand>
</feature>
<feature type="compositionally biased region" description="Polar residues" evidence="5">
    <location>
        <begin position="133"/>
        <end position="142"/>
    </location>
</feature>
<feature type="binding site" evidence="4">
    <location>
        <position position="70"/>
    </location>
    <ligand>
        <name>Zn(2+)</name>
        <dbReference type="ChEBI" id="CHEBI:29105"/>
    </ligand>
</feature>
<comment type="function">
    <text evidence="4">Involved in the maturation of [NiFe] hydrogenases. Required for nickel insertion into the metal center of the hydrogenase.</text>
</comment>
<dbReference type="STRING" id="1184609.KILIM_105_00040"/>
<evidence type="ECO:0000256" key="1">
    <source>
        <dbReference type="ARBA" id="ARBA00022596"/>
    </source>
</evidence>
<sequence>MHELSLCRSLFEIVTRAAAGREVETVHLRVGQLRQVIPATLEYCWEMTCAHGPLAGSRLAVESVPVRLECHDCHATTLIEHALVLVCGQCGSGRVRPIEGEEFIVTTIDVRTQECADEAADREHKVSGASAGMAQTAQDGDN</sequence>
<keyword evidence="3 4" id="KW-0862">Zinc</keyword>
<reference evidence="6 7" key="1">
    <citation type="submission" date="2012-08" db="EMBL/GenBank/DDBJ databases">
        <title>Whole genome shotgun sequence of Kineosphaera limosa NBRC 100340.</title>
        <authorList>
            <person name="Yoshida I."/>
            <person name="Isaki S."/>
            <person name="Hosoyama A."/>
            <person name="Tsuchikane K."/>
            <person name="Katsumata H."/>
            <person name="Ando Y."/>
            <person name="Ohji S."/>
            <person name="Hamada M."/>
            <person name="Tamura T."/>
            <person name="Yamazoe A."/>
            <person name="Yamazaki S."/>
            <person name="Fujita N."/>
        </authorList>
    </citation>
    <scope>NUCLEOTIDE SEQUENCE [LARGE SCALE GENOMIC DNA]</scope>
    <source>
        <strain evidence="6 7">NBRC 100340</strain>
    </source>
</reference>
<comment type="caution">
    <text evidence="6">The sequence shown here is derived from an EMBL/GenBank/DDBJ whole genome shotgun (WGS) entry which is preliminary data.</text>
</comment>
<feature type="binding site" evidence="4">
    <location>
        <position position="90"/>
    </location>
    <ligand>
        <name>Zn(2+)</name>
        <dbReference type="ChEBI" id="CHEBI:29105"/>
    </ligand>
</feature>
<evidence type="ECO:0000313" key="7">
    <source>
        <dbReference type="Proteomes" id="UP000008366"/>
    </source>
</evidence>
<dbReference type="Gene3D" id="3.30.2320.80">
    <property type="match status" value="1"/>
</dbReference>
<feature type="region of interest" description="Disordered" evidence="5">
    <location>
        <begin position="121"/>
        <end position="142"/>
    </location>
</feature>
<dbReference type="PANTHER" id="PTHR34535">
    <property type="entry name" value="HYDROGENASE MATURATION FACTOR HYPA"/>
    <property type="match status" value="1"/>
</dbReference>
<evidence type="ECO:0000313" key="6">
    <source>
        <dbReference type="EMBL" id="GAB98148.1"/>
    </source>
</evidence>
<comment type="similarity">
    <text evidence="4">Belongs to the HypA/HybF family.</text>
</comment>
<dbReference type="Pfam" id="PF01155">
    <property type="entry name" value="HypA"/>
    <property type="match status" value="1"/>
</dbReference>
<accession>K6VPJ9</accession>
<feature type="binding site" evidence="4">
    <location>
        <position position="2"/>
    </location>
    <ligand>
        <name>Ni(2+)</name>
        <dbReference type="ChEBI" id="CHEBI:49786"/>
    </ligand>
</feature>
<evidence type="ECO:0000256" key="5">
    <source>
        <dbReference type="SAM" id="MobiDB-lite"/>
    </source>
</evidence>
<organism evidence="6 7">
    <name type="scientific">Kineosphaera limosa NBRC 100340</name>
    <dbReference type="NCBI Taxonomy" id="1184609"/>
    <lineage>
        <taxon>Bacteria</taxon>
        <taxon>Bacillati</taxon>
        <taxon>Actinomycetota</taxon>
        <taxon>Actinomycetes</taxon>
        <taxon>Micrococcales</taxon>
        <taxon>Dermatophilaceae</taxon>
        <taxon>Kineosphaera</taxon>
    </lineage>
</organism>
<dbReference type="GO" id="GO:0008270">
    <property type="term" value="F:zinc ion binding"/>
    <property type="evidence" value="ECO:0007669"/>
    <property type="project" value="UniProtKB-UniRule"/>
</dbReference>
<evidence type="ECO:0000256" key="2">
    <source>
        <dbReference type="ARBA" id="ARBA00022723"/>
    </source>
</evidence>
<gene>
    <name evidence="4 6" type="primary">hypA</name>
    <name evidence="6" type="ORF">KILIM_105_00040</name>
</gene>
<dbReference type="AlphaFoldDB" id="K6VPJ9"/>
<keyword evidence="7" id="KW-1185">Reference proteome</keyword>
<proteinExistence type="inferred from homology"/>
<dbReference type="OrthoDB" id="288014at2"/>